<dbReference type="EMBL" id="ACVQ01000017">
    <property type="protein sequence ID" value="EET79988.1"/>
    <property type="molecule type" value="Genomic_DNA"/>
</dbReference>
<reference evidence="1 2" key="1">
    <citation type="submission" date="2009-07" db="EMBL/GenBank/DDBJ databases">
        <authorList>
            <person name="Madupu R."/>
            <person name="Sebastian Y."/>
            <person name="Durkin A.S."/>
            <person name="Torralba M."/>
            <person name="Methe B."/>
            <person name="Sutton G.G."/>
            <person name="Strausberg R.L."/>
            <person name="Nelson K.E."/>
        </authorList>
    </citation>
    <scope>NUCLEOTIDE SEQUENCE [LARGE SCALE GENOMIC DNA]</scope>
    <source>
        <strain evidence="1 2">RM3277</strain>
    </source>
</reference>
<keyword evidence="2" id="KW-1185">Reference proteome</keyword>
<dbReference type="AlphaFoldDB" id="C6RFI0"/>
<accession>C6RFI0</accession>
<gene>
    <name evidence="1" type="ORF">CAMSH0001_0485</name>
</gene>
<dbReference type="Proteomes" id="UP000003107">
    <property type="component" value="Unassembled WGS sequence"/>
</dbReference>
<comment type="caution">
    <text evidence="1">The sequence shown here is derived from an EMBL/GenBank/DDBJ whole genome shotgun (WGS) entry which is preliminary data.</text>
</comment>
<proteinExistence type="predicted"/>
<evidence type="ECO:0000313" key="2">
    <source>
        <dbReference type="Proteomes" id="UP000003107"/>
    </source>
</evidence>
<dbReference type="STRING" id="553219.CAMSH0001_0485"/>
<protein>
    <submittedName>
        <fullName evidence="1">Uncharacterized protein</fullName>
    </submittedName>
</protein>
<organism evidence="1 2">
    <name type="scientific">Campylobacter showae RM3277</name>
    <dbReference type="NCBI Taxonomy" id="553219"/>
    <lineage>
        <taxon>Bacteria</taxon>
        <taxon>Pseudomonadati</taxon>
        <taxon>Campylobacterota</taxon>
        <taxon>Epsilonproteobacteria</taxon>
        <taxon>Campylobacterales</taxon>
        <taxon>Campylobacteraceae</taxon>
        <taxon>Campylobacter</taxon>
    </lineage>
</organism>
<evidence type="ECO:0000313" key="1">
    <source>
        <dbReference type="EMBL" id="EET79988.1"/>
    </source>
</evidence>
<sequence>MNDFKFKDFGSKFMQNGVAERLLFVKFKRIFRQTNQIK</sequence>
<name>C6RFI0_9BACT</name>